<evidence type="ECO:0000259" key="3">
    <source>
        <dbReference type="PROSITE" id="PS50157"/>
    </source>
</evidence>
<feature type="compositionally biased region" description="Polar residues" evidence="2">
    <location>
        <begin position="49"/>
        <end position="66"/>
    </location>
</feature>
<feature type="compositionally biased region" description="Basic residues" evidence="2">
    <location>
        <begin position="148"/>
        <end position="158"/>
    </location>
</feature>
<name>A0A6A6TD84_9PLEO</name>
<sequence>MPLTPQETLKPQPLSMEKLLRQDGDQHELWPGTKKHENLEMVVTHRRPSSANTRPSLLPRASSSYSVRRPAPLLEPSSGTSNQSRPPQLSARYSSHRPGRYTQAEVGYQSSGYSSSEDEEEAEYDEERQKAPRKLLSPPRKAPPPGTRRNHGLHRTQPQRRSSLNRVSVHNTTRLDHGNIPNDRIEPRDLMSSPSGFSSRMTRDRVPDVYFTQQRLGAPQSRHRSENGGVKPRRDSVSEQFLGAKYLKRNPEARKRLGVENELAFVREMLKTNRLKRSSQKAFHMRETELEAATVQMRSQNMLRMLQKRDIEPRNGRASRDLDPPSRHRQDSTSSISQGSGSVLHLPGGVKIHIDDRKQAYSVERTLARNQEGREISELRRVQRGDNKRLRASLDTTYPPSDSRSQRSRRTSSQYSQISVDVNGRRRGHMYHPQSNRWVREAMSDKDSREQWEDEWYSGGKKRPSRVNNIEDTEEENLSHLSQSQLSDLESPEERDVYDQRRHLRTRPGERVKKLDRQQAPSIRVSSVDSPPGRPRRPHSYHSSVPSTHDAPLGMSVYYRGASPPASLAHHGSPLTHPFHSNSSGYTHPAYPQANPFYSSGPGYEHMRFGSGYPPSQPFYPPSAPPPLYASSPPQKKATPAPAPSSALTHVSAASHDYNHVDNDAHGYTHSRGNGSDHWQHQRVKEQLTDVEEQHDKRILADKELATQLKALEGERTREEDEARIKAEEERLKQDWGSNSKAEKRKAAKAPRATPAEADERLVRLEKLLLGKQEEDSTIEETAEQRLREEKLPLAKQEYAAKIENAERRAKASAEQAAKKSMEDEYHAKSLEYLRAEKETVQKRQSRSEAHRSAEAAERRLLAEAEAKRAKSGKDKAITNTRTEALPARISGATKHSSDDPSAETPESSEGEDAPHLGNTGSFSDHPRNESNVESTQKHPTTFQCPKCPKRFTKAYMLRTHVRQHARISHELDEGQDGHTPGDIRGQYQAWSTVDVASPPTDAPAMLAPTAEAASSSVFPTGGLRGSANASPLVGVVEAVGEPSERPTAPVEDSRASLSRLTSLAPWQLEAFPDELPPDPVSRPSAPHPETPAHDEELLKEKELHVEKDTDDDEAEDDPDEPHGKLSAGTAAQFLMAASESEGSEDVEAPAKELGVLTMPTSSTGPWLPTGVEVVRGHVESSEEYDDDDGEDGITEDDDSKPPQIPQSTIAPWVSQRAPPVSVLPQALKESSEEDESDEEAADQEEGRKEINNPRIPSAVVQDYDESDDDDNLRQTFQNRRTLDLAPGHARRPVATASANPSLQQQMLSLPQRLELGTTTAKEYIPRPVSIAIADYEESEVDEDSDGEENDEDKEVNDLLREWTTVLD</sequence>
<feature type="compositionally biased region" description="Pro residues" evidence="2">
    <location>
        <begin position="615"/>
        <end position="628"/>
    </location>
</feature>
<protein>
    <recommendedName>
        <fullName evidence="3">C2H2-type domain-containing protein</fullName>
    </recommendedName>
</protein>
<keyword evidence="5" id="KW-1185">Reference proteome</keyword>
<dbReference type="EMBL" id="MU004332">
    <property type="protein sequence ID" value="KAF2656853.1"/>
    <property type="molecule type" value="Genomic_DNA"/>
</dbReference>
<evidence type="ECO:0000256" key="2">
    <source>
        <dbReference type="SAM" id="MobiDB-lite"/>
    </source>
</evidence>
<keyword evidence="1" id="KW-0479">Metal-binding</keyword>
<feature type="compositionally biased region" description="Acidic residues" evidence="2">
    <location>
        <begin position="116"/>
        <end position="126"/>
    </location>
</feature>
<evidence type="ECO:0000313" key="5">
    <source>
        <dbReference type="Proteomes" id="UP000799324"/>
    </source>
</evidence>
<feature type="compositionally biased region" description="Basic and acidic residues" evidence="2">
    <location>
        <begin position="712"/>
        <end position="734"/>
    </location>
</feature>
<feature type="compositionally biased region" description="Polar residues" evidence="2">
    <location>
        <begin position="519"/>
        <end position="529"/>
    </location>
</feature>
<keyword evidence="1" id="KW-0862">Zinc</keyword>
<feature type="compositionally biased region" description="Basic and acidic residues" evidence="2">
    <location>
        <begin position="837"/>
        <end position="877"/>
    </location>
</feature>
<dbReference type="Proteomes" id="UP000799324">
    <property type="component" value="Unassembled WGS sequence"/>
</dbReference>
<organism evidence="4 5">
    <name type="scientific">Lophiostoma macrostomum CBS 122681</name>
    <dbReference type="NCBI Taxonomy" id="1314788"/>
    <lineage>
        <taxon>Eukaryota</taxon>
        <taxon>Fungi</taxon>
        <taxon>Dikarya</taxon>
        <taxon>Ascomycota</taxon>
        <taxon>Pezizomycotina</taxon>
        <taxon>Dothideomycetes</taxon>
        <taxon>Pleosporomycetidae</taxon>
        <taxon>Pleosporales</taxon>
        <taxon>Lophiostomataceae</taxon>
        <taxon>Lophiostoma</taxon>
    </lineage>
</organism>
<feature type="compositionally biased region" description="Basic and acidic residues" evidence="2">
    <location>
        <begin position="376"/>
        <end position="389"/>
    </location>
</feature>
<feature type="compositionally biased region" description="Basic and acidic residues" evidence="2">
    <location>
        <begin position="20"/>
        <end position="39"/>
    </location>
</feature>
<feature type="region of interest" description="Disordered" evidence="2">
    <location>
        <begin position="615"/>
        <end position="691"/>
    </location>
</feature>
<feature type="compositionally biased region" description="Acidic residues" evidence="2">
    <location>
        <begin position="1182"/>
        <end position="1199"/>
    </location>
</feature>
<feature type="compositionally biased region" description="Polar residues" evidence="2">
    <location>
        <begin position="77"/>
        <end position="93"/>
    </location>
</feature>
<dbReference type="PROSITE" id="PS00028">
    <property type="entry name" value="ZINC_FINGER_C2H2_1"/>
    <property type="match status" value="1"/>
</dbReference>
<dbReference type="InterPro" id="IPR013087">
    <property type="entry name" value="Znf_C2H2_type"/>
</dbReference>
<feature type="compositionally biased region" description="Basic and acidic residues" evidence="2">
    <location>
        <begin position="657"/>
        <end position="667"/>
    </location>
</feature>
<feature type="region of interest" description="Disordered" evidence="2">
    <location>
        <begin position="475"/>
        <end position="549"/>
    </location>
</feature>
<feature type="compositionally biased region" description="Low complexity" evidence="2">
    <location>
        <begin position="332"/>
        <end position="342"/>
    </location>
</feature>
<feature type="compositionally biased region" description="Low complexity" evidence="2">
    <location>
        <begin position="629"/>
        <end position="647"/>
    </location>
</feature>
<reference evidence="4" key="1">
    <citation type="journal article" date="2020" name="Stud. Mycol.">
        <title>101 Dothideomycetes genomes: a test case for predicting lifestyles and emergence of pathogens.</title>
        <authorList>
            <person name="Haridas S."/>
            <person name="Albert R."/>
            <person name="Binder M."/>
            <person name="Bloem J."/>
            <person name="Labutti K."/>
            <person name="Salamov A."/>
            <person name="Andreopoulos B."/>
            <person name="Baker S."/>
            <person name="Barry K."/>
            <person name="Bills G."/>
            <person name="Bluhm B."/>
            <person name="Cannon C."/>
            <person name="Castanera R."/>
            <person name="Culley D."/>
            <person name="Daum C."/>
            <person name="Ezra D."/>
            <person name="Gonzalez J."/>
            <person name="Henrissat B."/>
            <person name="Kuo A."/>
            <person name="Liang C."/>
            <person name="Lipzen A."/>
            <person name="Lutzoni F."/>
            <person name="Magnuson J."/>
            <person name="Mondo S."/>
            <person name="Nolan M."/>
            <person name="Ohm R."/>
            <person name="Pangilinan J."/>
            <person name="Park H.-J."/>
            <person name="Ramirez L."/>
            <person name="Alfaro M."/>
            <person name="Sun H."/>
            <person name="Tritt A."/>
            <person name="Yoshinaga Y."/>
            <person name="Zwiers L.-H."/>
            <person name="Turgeon B."/>
            <person name="Goodwin S."/>
            <person name="Spatafora J."/>
            <person name="Crous P."/>
            <person name="Grigoriev I."/>
        </authorList>
    </citation>
    <scope>NUCLEOTIDE SEQUENCE</scope>
    <source>
        <strain evidence="4">CBS 122681</strain>
    </source>
</reference>
<feature type="compositionally biased region" description="Acidic residues" evidence="2">
    <location>
        <begin position="1232"/>
        <end position="1244"/>
    </location>
</feature>
<keyword evidence="1" id="KW-0863">Zinc-finger</keyword>
<dbReference type="GO" id="GO:0008270">
    <property type="term" value="F:zinc ion binding"/>
    <property type="evidence" value="ECO:0007669"/>
    <property type="project" value="UniProtKB-KW"/>
</dbReference>
<feature type="domain" description="C2H2-type" evidence="3">
    <location>
        <begin position="943"/>
        <end position="966"/>
    </location>
</feature>
<feature type="compositionally biased region" description="Polar residues" evidence="2">
    <location>
        <begin position="159"/>
        <end position="172"/>
    </location>
</feature>
<evidence type="ECO:0000313" key="4">
    <source>
        <dbReference type="EMBL" id="KAF2656853.1"/>
    </source>
</evidence>
<feature type="compositionally biased region" description="Basic and acidic residues" evidence="2">
    <location>
        <begin position="307"/>
        <end position="331"/>
    </location>
</feature>
<feature type="region of interest" description="Disordered" evidence="2">
    <location>
        <begin position="711"/>
        <end position="759"/>
    </location>
</feature>
<feature type="region of interest" description="Disordered" evidence="2">
    <location>
        <begin position="1337"/>
        <end position="1368"/>
    </location>
</feature>
<evidence type="ECO:0000256" key="1">
    <source>
        <dbReference type="PROSITE-ProRule" id="PRU00042"/>
    </source>
</evidence>
<feature type="compositionally biased region" description="Acidic residues" evidence="2">
    <location>
        <begin position="1109"/>
        <end position="1120"/>
    </location>
</feature>
<proteinExistence type="predicted"/>
<feature type="region of interest" description="Disordered" evidence="2">
    <location>
        <begin position="1071"/>
        <end position="1304"/>
    </location>
</feature>
<feature type="region of interest" description="Disordered" evidence="2">
    <location>
        <begin position="376"/>
        <end position="444"/>
    </location>
</feature>
<feature type="compositionally biased region" description="Basic and acidic residues" evidence="2">
    <location>
        <begin position="1091"/>
        <end position="1108"/>
    </location>
</feature>
<feature type="region of interest" description="Disordered" evidence="2">
    <location>
        <begin position="20"/>
        <end position="201"/>
    </location>
</feature>
<gene>
    <name evidence="4" type="ORF">K491DRAFT_360747</name>
</gene>
<feature type="compositionally biased region" description="Polar residues" evidence="2">
    <location>
        <begin position="932"/>
        <end position="944"/>
    </location>
</feature>
<feature type="compositionally biased region" description="Pro residues" evidence="2">
    <location>
        <begin position="1078"/>
        <end position="1090"/>
    </location>
</feature>
<accession>A0A6A6TD84</accession>
<feature type="compositionally biased region" description="Basic and acidic residues" evidence="2">
    <location>
        <begin position="678"/>
        <end position="691"/>
    </location>
</feature>
<feature type="compositionally biased region" description="Basic and acidic residues" evidence="2">
    <location>
        <begin position="173"/>
        <end position="189"/>
    </location>
</feature>
<dbReference type="SMART" id="SM00355">
    <property type="entry name" value="ZnF_C2H2"/>
    <property type="match status" value="1"/>
</dbReference>
<feature type="region of interest" description="Disordered" evidence="2">
    <location>
        <begin position="306"/>
        <end position="344"/>
    </location>
</feature>
<feature type="compositionally biased region" description="Low complexity" evidence="2">
    <location>
        <begin position="479"/>
        <end position="489"/>
    </location>
</feature>
<feature type="compositionally biased region" description="Basic and acidic residues" evidence="2">
    <location>
        <begin position="492"/>
        <end position="517"/>
    </location>
</feature>
<feature type="compositionally biased region" description="Acidic residues" evidence="2">
    <location>
        <begin position="1337"/>
        <end position="1355"/>
    </location>
</feature>
<feature type="region of interest" description="Disordered" evidence="2">
    <location>
        <begin position="837"/>
        <end position="947"/>
    </location>
</feature>
<dbReference type="PROSITE" id="PS50157">
    <property type="entry name" value="ZINC_FINGER_C2H2_2"/>
    <property type="match status" value="1"/>
</dbReference>